<reference evidence="5 6" key="1">
    <citation type="submission" date="2016-10" db="EMBL/GenBank/DDBJ databases">
        <title>Genome Sequence of Pseudomonas putida GM4FR.</title>
        <authorList>
            <person name="Poehlein A."/>
            <person name="Wemheuer F."/>
            <person name="Hollensteiner J."/>
            <person name="Wemheuer B."/>
        </authorList>
    </citation>
    <scope>NUCLEOTIDE SEQUENCE [LARGE SCALE GENOMIC DNA]</scope>
    <source>
        <strain evidence="5 6">GM4FR</strain>
    </source>
</reference>
<gene>
    <name evidence="5" type="ORF">PSEMO_60130</name>
</gene>
<evidence type="ECO:0000259" key="4">
    <source>
        <dbReference type="PROSITE" id="PS01124"/>
    </source>
</evidence>
<dbReference type="InterPro" id="IPR032710">
    <property type="entry name" value="NTF2-like_dom_sf"/>
</dbReference>
<sequence length="316" mass="35822">MRESRSDRWLSAIFTGLIAGNASSHRVRVHRGPCGSWLASDEALKHYPVMTLLPDGPTQTPITADTVLRYHHCWMRRDLDGVMALYHPDVEYHDFFQNRVLGYDELRDYVRVCLPHEDGEDIVHGDRIRVDGCTAFIQYQVTVQGGEGLVAFQSSEAITVRDGLIWRVNEYATLIRQNAKGSTPSGPRPATSRLGLSPRQLSTMAQDLEHYFQRQRPYLDPELDLQRVAKESGYSRNQISYLLNQVLGQSFYRYVNQARLQHLLDGLDGGATSAPIDELAFNAGFNSLSAFYKCFREHTGLSPKAYVKQISLRART</sequence>
<dbReference type="GO" id="GO:0009893">
    <property type="term" value="P:positive regulation of metabolic process"/>
    <property type="evidence" value="ECO:0007669"/>
    <property type="project" value="UniProtKB-ARBA"/>
</dbReference>
<dbReference type="GO" id="GO:0003700">
    <property type="term" value="F:DNA-binding transcription factor activity"/>
    <property type="evidence" value="ECO:0007669"/>
    <property type="project" value="InterPro"/>
</dbReference>
<organism evidence="5 6">
    <name type="scientific">Pseudomonas putida</name>
    <name type="common">Arthrobacter siderocapsulatus</name>
    <dbReference type="NCBI Taxonomy" id="303"/>
    <lineage>
        <taxon>Bacteria</taxon>
        <taxon>Pseudomonadati</taxon>
        <taxon>Pseudomonadota</taxon>
        <taxon>Gammaproteobacteria</taxon>
        <taxon>Pseudomonadales</taxon>
        <taxon>Pseudomonadaceae</taxon>
        <taxon>Pseudomonas</taxon>
    </lineage>
</organism>
<dbReference type="Proteomes" id="UP000186736">
    <property type="component" value="Unassembled WGS sequence"/>
</dbReference>
<dbReference type="InterPro" id="IPR037401">
    <property type="entry name" value="SnoaL-like"/>
</dbReference>
<dbReference type="InterPro" id="IPR018062">
    <property type="entry name" value="HTH_AraC-typ_CS"/>
</dbReference>
<evidence type="ECO:0000313" key="5">
    <source>
        <dbReference type="EMBL" id="OLS59052.1"/>
    </source>
</evidence>
<proteinExistence type="predicted"/>
<dbReference type="SUPFAM" id="SSF46689">
    <property type="entry name" value="Homeodomain-like"/>
    <property type="match status" value="1"/>
</dbReference>
<comment type="caution">
    <text evidence="5">The sequence shown here is derived from an EMBL/GenBank/DDBJ whole genome shotgun (WGS) entry which is preliminary data.</text>
</comment>
<dbReference type="Gene3D" id="1.10.10.60">
    <property type="entry name" value="Homeodomain-like"/>
    <property type="match status" value="1"/>
</dbReference>
<dbReference type="Pfam" id="PF12680">
    <property type="entry name" value="SnoaL_2"/>
    <property type="match status" value="1"/>
</dbReference>
<dbReference type="PROSITE" id="PS00041">
    <property type="entry name" value="HTH_ARAC_FAMILY_1"/>
    <property type="match status" value="1"/>
</dbReference>
<feature type="domain" description="HTH araC/xylS-type" evidence="4">
    <location>
        <begin position="202"/>
        <end position="309"/>
    </location>
</feature>
<keyword evidence="1" id="KW-0805">Transcription regulation</keyword>
<accession>A0A1Q9QVJ0</accession>
<protein>
    <recommendedName>
        <fullName evidence="4">HTH araC/xylS-type domain-containing protein</fullName>
    </recommendedName>
</protein>
<dbReference type="SUPFAM" id="SSF54427">
    <property type="entry name" value="NTF2-like"/>
    <property type="match status" value="1"/>
</dbReference>
<dbReference type="Gene3D" id="3.10.450.50">
    <property type="match status" value="1"/>
</dbReference>
<dbReference type="PROSITE" id="PS01124">
    <property type="entry name" value="HTH_ARAC_FAMILY_2"/>
    <property type="match status" value="1"/>
</dbReference>
<evidence type="ECO:0000256" key="1">
    <source>
        <dbReference type="ARBA" id="ARBA00023015"/>
    </source>
</evidence>
<dbReference type="AlphaFoldDB" id="A0A1Q9QVJ0"/>
<keyword evidence="2" id="KW-0238">DNA-binding</keyword>
<name>A0A1Q9QVJ0_PSEPU</name>
<dbReference type="InterPro" id="IPR009057">
    <property type="entry name" value="Homeodomain-like_sf"/>
</dbReference>
<keyword evidence="3" id="KW-0804">Transcription</keyword>
<evidence type="ECO:0000313" key="6">
    <source>
        <dbReference type="Proteomes" id="UP000186736"/>
    </source>
</evidence>
<dbReference type="Pfam" id="PF12833">
    <property type="entry name" value="HTH_18"/>
    <property type="match status" value="1"/>
</dbReference>
<dbReference type="SMART" id="SM00342">
    <property type="entry name" value="HTH_ARAC"/>
    <property type="match status" value="1"/>
</dbReference>
<dbReference type="PANTHER" id="PTHR43280">
    <property type="entry name" value="ARAC-FAMILY TRANSCRIPTIONAL REGULATOR"/>
    <property type="match status" value="1"/>
</dbReference>
<evidence type="ECO:0000256" key="2">
    <source>
        <dbReference type="ARBA" id="ARBA00023125"/>
    </source>
</evidence>
<dbReference type="PANTHER" id="PTHR43280:SF27">
    <property type="entry name" value="TRANSCRIPTIONAL REGULATOR MTLR"/>
    <property type="match status" value="1"/>
</dbReference>
<dbReference type="InterPro" id="IPR018060">
    <property type="entry name" value="HTH_AraC"/>
</dbReference>
<dbReference type="EMBL" id="MKZO01000075">
    <property type="protein sequence ID" value="OLS59052.1"/>
    <property type="molecule type" value="Genomic_DNA"/>
</dbReference>
<evidence type="ECO:0000256" key="3">
    <source>
        <dbReference type="ARBA" id="ARBA00023163"/>
    </source>
</evidence>
<dbReference type="GO" id="GO:0043565">
    <property type="term" value="F:sequence-specific DNA binding"/>
    <property type="evidence" value="ECO:0007669"/>
    <property type="project" value="InterPro"/>
</dbReference>